<accession>A0ABQ6IQR9</accession>
<sequence>MDPMQMQWLWIALAILVLLIIVVVIARSASKKKRERAREDAEILRTKAHEHDRDLRERAARAEEADAVARRARAEADAKAAEAERLQIEAEKRGEVRDELLTRRDEQLREADRLDPDVRTDKHGRRLDDGRSVADDRAEWDRNSHQHGHAGAAPAAQTDASTDRRDDAADVRRDEVEDRGRHVVGDDEGDARLRSTPTPGEERVAQERFTTPGAGVADGPRATGGQADGVVHSDGSDRHDDLRRDDVQGDEPRGDHLRGDDARAEDSRPQDGVGRRDDERVGNGPVGGPQVEDASTENARGEDGLRDRTADDDRAGSTRTVHVYDPNGPSSDEIVAGADGDGTPDQSGGRLHRVDPTPEGDVPPRDDRR</sequence>
<dbReference type="EMBL" id="BSUO01000001">
    <property type="protein sequence ID" value="GMA40242.1"/>
    <property type="molecule type" value="Genomic_DNA"/>
</dbReference>
<keyword evidence="5" id="KW-1185">Reference proteome</keyword>
<keyword evidence="3" id="KW-1133">Transmembrane helix</keyword>
<dbReference type="RefSeq" id="WP_284303976.1">
    <property type="nucleotide sequence ID" value="NZ_BSUO01000001.1"/>
</dbReference>
<evidence type="ECO:0000256" key="2">
    <source>
        <dbReference type="SAM" id="MobiDB-lite"/>
    </source>
</evidence>
<comment type="caution">
    <text evidence="4">The sequence shown here is derived from an EMBL/GenBank/DDBJ whole genome shotgun (WGS) entry which is preliminary data.</text>
</comment>
<keyword evidence="3" id="KW-0472">Membrane</keyword>
<gene>
    <name evidence="4" type="ORF">GCM10025883_22870</name>
</gene>
<feature type="compositionally biased region" description="Low complexity" evidence="2">
    <location>
        <begin position="149"/>
        <end position="160"/>
    </location>
</feature>
<feature type="coiled-coil region" evidence="1">
    <location>
        <begin position="34"/>
        <end position="93"/>
    </location>
</feature>
<feature type="transmembrane region" description="Helical" evidence="3">
    <location>
        <begin position="6"/>
        <end position="26"/>
    </location>
</feature>
<evidence type="ECO:0000313" key="5">
    <source>
        <dbReference type="Proteomes" id="UP001157126"/>
    </source>
</evidence>
<feature type="compositionally biased region" description="Basic and acidic residues" evidence="2">
    <location>
        <begin position="161"/>
        <end position="193"/>
    </location>
</feature>
<feature type="compositionally biased region" description="Basic and acidic residues" evidence="2">
    <location>
        <begin position="234"/>
        <end position="281"/>
    </location>
</feature>
<evidence type="ECO:0000256" key="1">
    <source>
        <dbReference type="SAM" id="Coils"/>
    </source>
</evidence>
<keyword evidence="3" id="KW-0812">Transmembrane</keyword>
<organism evidence="4 5">
    <name type="scientific">Mobilicoccus caccae</name>
    <dbReference type="NCBI Taxonomy" id="1859295"/>
    <lineage>
        <taxon>Bacteria</taxon>
        <taxon>Bacillati</taxon>
        <taxon>Actinomycetota</taxon>
        <taxon>Actinomycetes</taxon>
        <taxon>Micrococcales</taxon>
        <taxon>Dermatophilaceae</taxon>
        <taxon>Mobilicoccus</taxon>
    </lineage>
</organism>
<evidence type="ECO:0000256" key="3">
    <source>
        <dbReference type="SAM" id="Phobius"/>
    </source>
</evidence>
<protein>
    <submittedName>
        <fullName evidence="4">Uncharacterized protein</fullName>
    </submittedName>
</protein>
<feature type="compositionally biased region" description="Basic and acidic residues" evidence="2">
    <location>
        <begin position="352"/>
        <end position="369"/>
    </location>
</feature>
<keyword evidence="1" id="KW-0175">Coiled coil</keyword>
<feature type="compositionally biased region" description="Basic and acidic residues" evidence="2">
    <location>
        <begin position="299"/>
        <end position="316"/>
    </location>
</feature>
<evidence type="ECO:0000313" key="4">
    <source>
        <dbReference type="EMBL" id="GMA40242.1"/>
    </source>
</evidence>
<name>A0ABQ6IQR9_9MICO</name>
<feature type="compositionally biased region" description="Basic and acidic residues" evidence="2">
    <location>
        <begin position="112"/>
        <end position="144"/>
    </location>
</feature>
<reference evidence="5" key="1">
    <citation type="journal article" date="2019" name="Int. J. Syst. Evol. Microbiol.">
        <title>The Global Catalogue of Microorganisms (GCM) 10K type strain sequencing project: providing services to taxonomists for standard genome sequencing and annotation.</title>
        <authorList>
            <consortium name="The Broad Institute Genomics Platform"/>
            <consortium name="The Broad Institute Genome Sequencing Center for Infectious Disease"/>
            <person name="Wu L."/>
            <person name="Ma J."/>
        </authorList>
    </citation>
    <scope>NUCLEOTIDE SEQUENCE [LARGE SCALE GENOMIC DNA]</scope>
    <source>
        <strain evidence="5">NBRC 113072</strain>
    </source>
</reference>
<proteinExistence type="predicted"/>
<feature type="region of interest" description="Disordered" evidence="2">
    <location>
        <begin position="112"/>
        <end position="369"/>
    </location>
</feature>
<dbReference type="Proteomes" id="UP001157126">
    <property type="component" value="Unassembled WGS sequence"/>
</dbReference>